<accession>A0A5C3PMQ1</accession>
<proteinExistence type="predicted"/>
<dbReference type="AlphaFoldDB" id="A0A5C3PMQ1"/>
<dbReference type="Proteomes" id="UP000308197">
    <property type="component" value="Unassembled WGS sequence"/>
</dbReference>
<keyword evidence="4" id="KW-1185">Reference proteome</keyword>
<keyword evidence="2" id="KW-1133">Transmembrane helix</keyword>
<organism evidence="3 4">
    <name type="scientific">Polyporus arcularius HHB13444</name>
    <dbReference type="NCBI Taxonomy" id="1314778"/>
    <lineage>
        <taxon>Eukaryota</taxon>
        <taxon>Fungi</taxon>
        <taxon>Dikarya</taxon>
        <taxon>Basidiomycota</taxon>
        <taxon>Agaricomycotina</taxon>
        <taxon>Agaricomycetes</taxon>
        <taxon>Polyporales</taxon>
        <taxon>Polyporaceae</taxon>
        <taxon>Polyporus</taxon>
    </lineage>
</organism>
<name>A0A5C3PMQ1_9APHY</name>
<protein>
    <submittedName>
        <fullName evidence="3">Uncharacterized protein</fullName>
    </submittedName>
</protein>
<dbReference type="InParanoid" id="A0A5C3PMQ1"/>
<evidence type="ECO:0000313" key="3">
    <source>
        <dbReference type="EMBL" id="TFK90229.1"/>
    </source>
</evidence>
<feature type="transmembrane region" description="Helical" evidence="2">
    <location>
        <begin position="15"/>
        <end position="40"/>
    </location>
</feature>
<sequence length="102" mass="10743">MVLRSSLFPDADACWVLGSILCANRALVAFPAMLVMSIGISMTWRLRCPWGASSDVGRFEGMLLFVFVGGSTLVGGRAFSATSGDDFSENSDPAESLCSAPS</sequence>
<keyword evidence="2" id="KW-0472">Membrane</keyword>
<keyword evidence="2" id="KW-0812">Transmembrane</keyword>
<dbReference type="EMBL" id="ML211052">
    <property type="protein sequence ID" value="TFK90229.1"/>
    <property type="molecule type" value="Genomic_DNA"/>
</dbReference>
<reference evidence="3 4" key="1">
    <citation type="journal article" date="2019" name="Nat. Ecol. Evol.">
        <title>Megaphylogeny resolves global patterns of mushroom evolution.</title>
        <authorList>
            <person name="Varga T."/>
            <person name="Krizsan K."/>
            <person name="Foldi C."/>
            <person name="Dima B."/>
            <person name="Sanchez-Garcia M."/>
            <person name="Sanchez-Ramirez S."/>
            <person name="Szollosi G.J."/>
            <person name="Szarkandi J.G."/>
            <person name="Papp V."/>
            <person name="Albert L."/>
            <person name="Andreopoulos W."/>
            <person name="Angelini C."/>
            <person name="Antonin V."/>
            <person name="Barry K.W."/>
            <person name="Bougher N.L."/>
            <person name="Buchanan P."/>
            <person name="Buyck B."/>
            <person name="Bense V."/>
            <person name="Catcheside P."/>
            <person name="Chovatia M."/>
            <person name="Cooper J."/>
            <person name="Damon W."/>
            <person name="Desjardin D."/>
            <person name="Finy P."/>
            <person name="Geml J."/>
            <person name="Haridas S."/>
            <person name="Hughes K."/>
            <person name="Justo A."/>
            <person name="Karasinski D."/>
            <person name="Kautmanova I."/>
            <person name="Kiss B."/>
            <person name="Kocsube S."/>
            <person name="Kotiranta H."/>
            <person name="LaButti K.M."/>
            <person name="Lechner B.E."/>
            <person name="Liimatainen K."/>
            <person name="Lipzen A."/>
            <person name="Lukacs Z."/>
            <person name="Mihaltcheva S."/>
            <person name="Morgado L.N."/>
            <person name="Niskanen T."/>
            <person name="Noordeloos M.E."/>
            <person name="Ohm R.A."/>
            <person name="Ortiz-Santana B."/>
            <person name="Ovrebo C."/>
            <person name="Racz N."/>
            <person name="Riley R."/>
            <person name="Savchenko A."/>
            <person name="Shiryaev A."/>
            <person name="Soop K."/>
            <person name="Spirin V."/>
            <person name="Szebenyi C."/>
            <person name="Tomsovsky M."/>
            <person name="Tulloss R.E."/>
            <person name="Uehling J."/>
            <person name="Grigoriev I.V."/>
            <person name="Vagvolgyi C."/>
            <person name="Papp T."/>
            <person name="Martin F.M."/>
            <person name="Miettinen O."/>
            <person name="Hibbett D.S."/>
            <person name="Nagy L.G."/>
        </authorList>
    </citation>
    <scope>NUCLEOTIDE SEQUENCE [LARGE SCALE GENOMIC DNA]</scope>
    <source>
        <strain evidence="3 4">HHB13444</strain>
    </source>
</reference>
<feature type="region of interest" description="Disordered" evidence="1">
    <location>
        <begin position="82"/>
        <end position="102"/>
    </location>
</feature>
<evidence type="ECO:0000313" key="4">
    <source>
        <dbReference type="Proteomes" id="UP000308197"/>
    </source>
</evidence>
<gene>
    <name evidence="3" type="ORF">K466DRAFT_399705</name>
</gene>
<evidence type="ECO:0000256" key="2">
    <source>
        <dbReference type="SAM" id="Phobius"/>
    </source>
</evidence>
<evidence type="ECO:0000256" key="1">
    <source>
        <dbReference type="SAM" id="MobiDB-lite"/>
    </source>
</evidence>